<dbReference type="EMBL" id="JBANRG010000026">
    <property type="protein sequence ID" value="KAK7453505.1"/>
    <property type="molecule type" value="Genomic_DNA"/>
</dbReference>
<dbReference type="PANTHER" id="PTHR40465:SF1">
    <property type="entry name" value="DUF6534 DOMAIN-CONTAINING PROTEIN"/>
    <property type="match status" value="1"/>
</dbReference>
<evidence type="ECO:0000259" key="3">
    <source>
        <dbReference type="Pfam" id="PF20152"/>
    </source>
</evidence>
<evidence type="ECO:0000256" key="2">
    <source>
        <dbReference type="SAM" id="Phobius"/>
    </source>
</evidence>
<keyword evidence="5" id="KW-1185">Reference proteome</keyword>
<name>A0ABR1J7Z9_9AGAR</name>
<evidence type="ECO:0000313" key="5">
    <source>
        <dbReference type="Proteomes" id="UP001498398"/>
    </source>
</evidence>
<organism evidence="4 5">
    <name type="scientific">Marasmiellus scandens</name>
    <dbReference type="NCBI Taxonomy" id="2682957"/>
    <lineage>
        <taxon>Eukaryota</taxon>
        <taxon>Fungi</taxon>
        <taxon>Dikarya</taxon>
        <taxon>Basidiomycota</taxon>
        <taxon>Agaricomycotina</taxon>
        <taxon>Agaricomycetes</taxon>
        <taxon>Agaricomycetidae</taxon>
        <taxon>Agaricales</taxon>
        <taxon>Marasmiineae</taxon>
        <taxon>Omphalotaceae</taxon>
        <taxon>Marasmiellus</taxon>
    </lineage>
</organism>
<keyword evidence="2" id="KW-0812">Transmembrane</keyword>
<evidence type="ECO:0000313" key="4">
    <source>
        <dbReference type="EMBL" id="KAK7453505.1"/>
    </source>
</evidence>
<feature type="transmembrane region" description="Helical" evidence="2">
    <location>
        <begin position="61"/>
        <end position="82"/>
    </location>
</feature>
<accession>A0ABR1J7Z9</accession>
<comment type="caution">
    <text evidence="4">The sequence shown here is derived from an EMBL/GenBank/DDBJ whole genome shotgun (WGS) entry which is preliminary data.</text>
</comment>
<feature type="transmembrane region" description="Helical" evidence="2">
    <location>
        <begin position="15"/>
        <end position="40"/>
    </location>
</feature>
<keyword evidence="2" id="KW-0472">Membrane</keyword>
<dbReference type="InterPro" id="IPR045339">
    <property type="entry name" value="DUF6534"/>
</dbReference>
<proteinExistence type="predicted"/>
<dbReference type="PANTHER" id="PTHR40465">
    <property type="entry name" value="CHROMOSOME 1, WHOLE GENOME SHOTGUN SEQUENCE"/>
    <property type="match status" value="1"/>
</dbReference>
<feature type="region of interest" description="Disordered" evidence="1">
    <location>
        <begin position="162"/>
        <end position="184"/>
    </location>
</feature>
<sequence length="197" mass="22474">MLHFQRFPLFRKHLMWLFSLGLSISAFVDVYITITMFIILKKSREHSLTLNSIIDSMIIYSFENGLMTSVVTVASLLCWVTMDNLVFLGLHFVASKLYANSTLAVFNYRMHLRRIQESNANIRTGQGVVELFVLPNQAVSPSNEEQPNQTDPFALDQSKQLQNEEMHTDDDSAQNYVNNGNPASGIMKSVTVHFHRD</sequence>
<dbReference type="Pfam" id="PF20152">
    <property type="entry name" value="DUF6534"/>
    <property type="match status" value="1"/>
</dbReference>
<feature type="domain" description="DUF6534" evidence="3">
    <location>
        <begin position="25"/>
        <end position="111"/>
    </location>
</feature>
<protein>
    <recommendedName>
        <fullName evidence="3">DUF6534 domain-containing protein</fullName>
    </recommendedName>
</protein>
<keyword evidence="2" id="KW-1133">Transmembrane helix</keyword>
<dbReference type="Proteomes" id="UP001498398">
    <property type="component" value="Unassembled WGS sequence"/>
</dbReference>
<reference evidence="4 5" key="1">
    <citation type="submission" date="2024-01" db="EMBL/GenBank/DDBJ databases">
        <title>A draft genome for the cacao thread blight pathogen Marasmiellus scandens.</title>
        <authorList>
            <person name="Baruah I.K."/>
            <person name="Leung J."/>
            <person name="Bukari Y."/>
            <person name="Amoako-Attah I."/>
            <person name="Meinhardt L.W."/>
            <person name="Bailey B.A."/>
            <person name="Cohen S.P."/>
        </authorList>
    </citation>
    <scope>NUCLEOTIDE SEQUENCE [LARGE SCALE GENOMIC DNA]</scope>
    <source>
        <strain evidence="4 5">GH-19</strain>
    </source>
</reference>
<gene>
    <name evidence="4" type="ORF">VKT23_011782</name>
</gene>
<feature type="transmembrane region" description="Helical" evidence="2">
    <location>
        <begin position="88"/>
        <end position="108"/>
    </location>
</feature>
<feature type="compositionally biased region" description="Polar residues" evidence="1">
    <location>
        <begin position="173"/>
        <end position="182"/>
    </location>
</feature>
<evidence type="ECO:0000256" key="1">
    <source>
        <dbReference type="SAM" id="MobiDB-lite"/>
    </source>
</evidence>